<keyword evidence="6" id="KW-0805">Transcription regulation</keyword>
<dbReference type="FunCoup" id="A0A251TAY2">
    <property type="interactions" value="85"/>
</dbReference>
<dbReference type="EMBL" id="CM007900">
    <property type="protein sequence ID" value="OTG07812.1"/>
    <property type="molecule type" value="Genomic_DNA"/>
</dbReference>
<evidence type="ECO:0000256" key="9">
    <source>
        <dbReference type="ARBA" id="ARBA00023242"/>
    </source>
</evidence>
<dbReference type="STRING" id="4232.A0A251TAY2"/>
<proteinExistence type="inferred from homology"/>
<dbReference type="Gene3D" id="3.30.160.60">
    <property type="entry name" value="Classic Zinc Finger"/>
    <property type="match status" value="1"/>
</dbReference>
<dbReference type="AlphaFoldDB" id="A0A251TAY2"/>
<evidence type="ECO:0000256" key="8">
    <source>
        <dbReference type="ARBA" id="ARBA00023163"/>
    </source>
</evidence>
<organism evidence="12 13">
    <name type="scientific">Helianthus annuus</name>
    <name type="common">Common sunflower</name>
    <dbReference type="NCBI Taxonomy" id="4232"/>
    <lineage>
        <taxon>Eukaryota</taxon>
        <taxon>Viridiplantae</taxon>
        <taxon>Streptophyta</taxon>
        <taxon>Embryophyta</taxon>
        <taxon>Tracheophyta</taxon>
        <taxon>Spermatophyta</taxon>
        <taxon>Magnoliopsida</taxon>
        <taxon>eudicotyledons</taxon>
        <taxon>Gunneridae</taxon>
        <taxon>Pentapetalae</taxon>
        <taxon>asterids</taxon>
        <taxon>campanulids</taxon>
        <taxon>Asterales</taxon>
        <taxon>Asteraceae</taxon>
        <taxon>Asteroideae</taxon>
        <taxon>Heliantheae alliance</taxon>
        <taxon>Heliantheae</taxon>
        <taxon>Helianthus</taxon>
    </lineage>
</organism>
<evidence type="ECO:0000256" key="10">
    <source>
        <dbReference type="RuleBase" id="RU261113"/>
    </source>
</evidence>
<dbReference type="Pfam" id="PF08209">
    <property type="entry name" value="Sgf11"/>
    <property type="match status" value="1"/>
</dbReference>
<protein>
    <recommendedName>
        <fullName evidence="10">SAGA-associated factor 11</fullName>
    </recommendedName>
</protein>
<dbReference type="GO" id="GO:0071819">
    <property type="term" value="C:DUBm complex"/>
    <property type="evidence" value="ECO:0000318"/>
    <property type="project" value="GO_Central"/>
</dbReference>
<dbReference type="FunFam" id="3.30.160.60:FF:000118">
    <property type="entry name" value="Ataxin-7-like protein 3"/>
    <property type="match status" value="1"/>
</dbReference>
<evidence type="ECO:0000313" key="12">
    <source>
        <dbReference type="EMBL" id="OTG07812.1"/>
    </source>
</evidence>
<evidence type="ECO:0000256" key="2">
    <source>
        <dbReference type="ARBA" id="ARBA00022723"/>
    </source>
</evidence>
<evidence type="ECO:0000313" key="11">
    <source>
        <dbReference type="EMBL" id="KAF5782214.1"/>
    </source>
</evidence>
<reference evidence="12" key="2">
    <citation type="submission" date="2017-02" db="EMBL/GenBank/DDBJ databases">
        <title>Sunflower complete genome.</title>
        <authorList>
            <person name="Langlade N."/>
            <person name="Munos S."/>
        </authorList>
    </citation>
    <scope>NUCLEOTIDE SEQUENCE [LARGE SCALE GENOMIC DNA]</scope>
    <source>
        <tissue evidence="12">Leaves</tissue>
    </source>
</reference>
<dbReference type="GO" id="GO:0070461">
    <property type="term" value="C:SAGA-type complex"/>
    <property type="evidence" value="ECO:0000318"/>
    <property type="project" value="GO_Central"/>
</dbReference>
<gene>
    <name evidence="12" type="ORF">HannXRQ_Chr11g0334701</name>
    <name evidence="11" type="ORF">HanXRQr2_Chr11g0493031</name>
</gene>
<keyword evidence="5" id="KW-0156">Chromatin regulator</keyword>
<keyword evidence="4" id="KW-0862">Zinc</keyword>
<evidence type="ECO:0000256" key="6">
    <source>
        <dbReference type="ARBA" id="ARBA00023015"/>
    </source>
</evidence>
<dbReference type="PANTHER" id="PTHR47674">
    <property type="entry name" value="SAGA-ASSOCIATED FACTOR 11"/>
    <property type="match status" value="1"/>
</dbReference>
<keyword evidence="2" id="KW-0479">Metal-binding</keyword>
<dbReference type="Proteomes" id="UP000215914">
    <property type="component" value="Chromosome 11"/>
</dbReference>
<keyword evidence="9" id="KW-0539">Nucleus</keyword>
<dbReference type="InterPro" id="IPR013246">
    <property type="entry name" value="SAGA_su_Sgf11"/>
</dbReference>
<keyword evidence="7 10" id="KW-0010">Activator</keyword>
<reference evidence="11 13" key="1">
    <citation type="journal article" date="2017" name="Nature">
        <title>The sunflower genome provides insights into oil metabolism, flowering and Asterid evolution.</title>
        <authorList>
            <person name="Badouin H."/>
            <person name="Gouzy J."/>
            <person name="Grassa C.J."/>
            <person name="Murat F."/>
            <person name="Staton S.E."/>
            <person name="Cottret L."/>
            <person name="Lelandais-Briere C."/>
            <person name="Owens G.L."/>
            <person name="Carrere S."/>
            <person name="Mayjonade B."/>
            <person name="Legrand L."/>
            <person name="Gill N."/>
            <person name="Kane N.C."/>
            <person name="Bowers J.E."/>
            <person name="Hubner S."/>
            <person name="Bellec A."/>
            <person name="Berard A."/>
            <person name="Berges H."/>
            <person name="Blanchet N."/>
            <person name="Boniface M.C."/>
            <person name="Brunel D."/>
            <person name="Catrice O."/>
            <person name="Chaidir N."/>
            <person name="Claudel C."/>
            <person name="Donnadieu C."/>
            <person name="Faraut T."/>
            <person name="Fievet G."/>
            <person name="Helmstetter N."/>
            <person name="King M."/>
            <person name="Knapp S.J."/>
            <person name="Lai Z."/>
            <person name="Le Paslier M.C."/>
            <person name="Lippi Y."/>
            <person name="Lorenzon L."/>
            <person name="Mandel J.R."/>
            <person name="Marage G."/>
            <person name="Marchand G."/>
            <person name="Marquand E."/>
            <person name="Bret-Mestries E."/>
            <person name="Morien E."/>
            <person name="Nambeesan S."/>
            <person name="Nguyen T."/>
            <person name="Pegot-Espagnet P."/>
            <person name="Pouilly N."/>
            <person name="Raftis F."/>
            <person name="Sallet E."/>
            <person name="Schiex T."/>
            <person name="Thomas J."/>
            <person name="Vandecasteele C."/>
            <person name="Vares D."/>
            <person name="Vear F."/>
            <person name="Vautrin S."/>
            <person name="Crespi M."/>
            <person name="Mangin B."/>
            <person name="Burke J.M."/>
            <person name="Salse J."/>
            <person name="Munos S."/>
            <person name="Vincourt P."/>
            <person name="Rieseberg L.H."/>
            <person name="Langlade N.B."/>
        </authorList>
    </citation>
    <scope>NUCLEOTIDE SEQUENCE [LARGE SCALE GENOMIC DNA]</scope>
    <source>
        <strain evidence="13">cv. SF193</strain>
        <tissue evidence="11">Leaves</tissue>
    </source>
</reference>
<dbReference type="EMBL" id="MNCJ02000326">
    <property type="protein sequence ID" value="KAF5782214.1"/>
    <property type="molecule type" value="Genomic_DNA"/>
</dbReference>
<evidence type="ECO:0000256" key="1">
    <source>
        <dbReference type="ARBA" id="ARBA00004123"/>
    </source>
</evidence>
<keyword evidence="13" id="KW-1185">Reference proteome</keyword>
<comment type="similarity">
    <text evidence="10">Belongs to the SGF11 family.</text>
</comment>
<dbReference type="GO" id="GO:0008270">
    <property type="term" value="F:zinc ion binding"/>
    <property type="evidence" value="ECO:0007669"/>
    <property type="project" value="UniProtKB-KW"/>
</dbReference>
<dbReference type="InParanoid" id="A0A251TAY2"/>
<evidence type="ECO:0000256" key="4">
    <source>
        <dbReference type="ARBA" id="ARBA00022833"/>
    </source>
</evidence>
<evidence type="ECO:0000313" key="13">
    <source>
        <dbReference type="Proteomes" id="UP000215914"/>
    </source>
</evidence>
<evidence type="ECO:0000256" key="3">
    <source>
        <dbReference type="ARBA" id="ARBA00022771"/>
    </source>
</evidence>
<dbReference type="Gramene" id="mRNA:HanXRQr2_Chr11g0493031">
    <property type="protein sequence ID" value="mRNA:HanXRQr2_Chr11g0493031"/>
    <property type="gene ID" value="HanXRQr2_Chr11g0493031"/>
</dbReference>
<name>A0A251TAY2_HELAN</name>
<dbReference type="PANTHER" id="PTHR47674:SF3">
    <property type="entry name" value="SAGA-ASSOCIATED FACTOR 11"/>
    <property type="match status" value="1"/>
</dbReference>
<sequence>MSAPDDNITSDHTQLASHFFGELLDSVIMDVASECHRIARLGLDRNLDDEEEELRLSAEARARIADPSNSEVNSKYVVDIFGQTHPAVAAEIFDCMNCGRSIVAGRFAPHLEKCMGKGRKARVKATRSSTAAAAHNR</sequence>
<reference evidence="11" key="3">
    <citation type="submission" date="2020-06" db="EMBL/GenBank/DDBJ databases">
        <title>Helianthus annuus Genome sequencing and assembly Release 2.</title>
        <authorList>
            <person name="Gouzy J."/>
            <person name="Langlade N."/>
            <person name="Munos S."/>
        </authorList>
    </citation>
    <scope>NUCLEOTIDE SEQUENCE</scope>
    <source>
        <tissue evidence="11">Leaves</tissue>
    </source>
</reference>
<comment type="subcellular location">
    <subcellularLocation>
        <location evidence="1 10">Nucleus</location>
    </subcellularLocation>
</comment>
<evidence type="ECO:0000256" key="7">
    <source>
        <dbReference type="ARBA" id="ARBA00023159"/>
    </source>
</evidence>
<evidence type="ECO:0000256" key="5">
    <source>
        <dbReference type="ARBA" id="ARBA00022853"/>
    </source>
</evidence>
<accession>A0A251TAY2</accession>
<keyword evidence="8" id="KW-0804">Transcription</keyword>
<dbReference type="GO" id="GO:0006325">
    <property type="term" value="P:chromatin organization"/>
    <property type="evidence" value="ECO:0007669"/>
    <property type="project" value="UniProtKB-KW"/>
</dbReference>
<dbReference type="OMA" id="ANEIFQC"/>
<keyword evidence="3" id="KW-0863">Zinc-finger</keyword>